<dbReference type="eggNOG" id="ENOG503471V">
    <property type="taxonomic scope" value="Bacteria"/>
</dbReference>
<sequence>MKRFLLKLTLCVSPFALSLGGVSHAQDPAPRELLDVPPCSYAADAVRRLTRLGILQGFPSSPSELAQNAVRQVFEGLRCGDVAWTARFIAGLPQGYAAGIGQLGAPLRPNFEFTVLGTQVSQANATVRYRLRYRETPTTLTERTGVAELIPDDQTGWRVQFTSLQTAGLPFFPPAR</sequence>
<dbReference type="EMBL" id="CP003382">
    <property type="protein sequence ID" value="AFZ66899.1"/>
    <property type="molecule type" value="Genomic_DNA"/>
</dbReference>
<evidence type="ECO:0000313" key="3">
    <source>
        <dbReference type="Proteomes" id="UP000010467"/>
    </source>
</evidence>
<dbReference type="KEGG" id="dpd:Deipe_1350"/>
<keyword evidence="3" id="KW-1185">Reference proteome</keyword>
<feature type="signal peptide" evidence="1">
    <location>
        <begin position="1"/>
        <end position="25"/>
    </location>
</feature>
<keyword evidence="1" id="KW-0732">Signal</keyword>
<dbReference type="RefSeq" id="WP_015235207.1">
    <property type="nucleotide sequence ID" value="NC_019793.1"/>
</dbReference>
<dbReference type="Proteomes" id="UP000010467">
    <property type="component" value="Chromosome"/>
</dbReference>
<dbReference type="STRING" id="937777.Deipe_1350"/>
<evidence type="ECO:0008006" key="4">
    <source>
        <dbReference type="Google" id="ProtNLM"/>
    </source>
</evidence>
<protein>
    <recommendedName>
        <fullName evidence="4">SLH domain-containing protein</fullName>
    </recommendedName>
</protein>
<dbReference type="HOGENOM" id="CLU_1667311_0_0_0"/>
<name>L0A0B4_DEIPD</name>
<evidence type="ECO:0000313" key="2">
    <source>
        <dbReference type="EMBL" id="AFZ66899.1"/>
    </source>
</evidence>
<dbReference type="PATRIC" id="fig|937777.3.peg.1355"/>
<gene>
    <name evidence="2" type="ordered locus">Deipe_1350</name>
</gene>
<organism evidence="2 3">
    <name type="scientific">Deinococcus peraridilitoris (strain DSM 19664 / LMG 22246 / CIP 109416 / KR-200)</name>
    <dbReference type="NCBI Taxonomy" id="937777"/>
    <lineage>
        <taxon>Bacteria</taxon>
        <taxon>Thermotogati</taxon>
        <taxon>Deinococcota</taxon>
        <taxon>Deinococci</taxon>
        <taxon>Deinococcales</taxon>
        <taxon>Deinococcaceae</taxon>
        <taxon>Deinococcus</taxon>
    </lineage>
</organism>
<reference evidence="3" key="1">
    <citation type="submission" date="2012-03" db="EMBL/GenBank/DDBJ databases">
        <title>Complete sequence of chromosome of Deinococcus peraridilitoris DSM 19664.</title>
        <authorList>
            <person name="Lucas S."/>
            <person name="Copeland A."/>
            <person name="Lapidus A."/>
            <person name="Glavina del Rio T."/>
            <person name="Dalin E."/>
            <person name="Tice H."/>
            <person name="Bruce D."/>
            <person name="Goodwin L."/>
            <person name="Pitluck S."/>
            <person name="Peters L."/>
            <person name="Mikhailova N."/>
            <person name="Lu M."/>
            <person name="Kyrpides N."/>
            <person name="Mavromatis K."/>
            <person name="Ivanova N."/>
            <person name="Brettin T."/>
            <person name="Detter J.C."/>
            <person name="Han C."/>
            <person name="Larimer F."/>
            <person name="Land M."/>
            <person name="Hauser L."/>
            <person name="Markowitz V."/>
            <person name="Cheng J.-F."/>
            <person name="Hugenholtz P."/>
            <person name="Woyke T."/>
            <person name="Wu D."/>
            <person name="Pukall R."/>
            <person name="Steenblock K."/>
            <person name="Brambilla E."/>
            <person name="Klenk H.-P."/>
            <person name="Eisen J.A."/>
        </authorList>
    </citation>
    <scope>NUCLEOTIDE SEQUENCE [LARGE SCALE GENOMIC DNA]</scope>
    <source>
        <strain evidence="3">DSM 19664 / LMG 22246 / CIP 109416 / KR-200</strain>
    </source>
</reference>
<accession>L0A0B4</accession>
<feature type="chain" id="PRO_5003939051" description="SLH domain-containing protein" evidence="1">
    <location>
        <begin position="26"/>
        <end position="176"/>
    </location>
</feature>
<dbReference type="AlphaFoldDB" id="L0A0B4"/>
<proteinExistence type="predicted"/>
<evidence type="ECO:0000256" key="1">
    <source>
        <dbReference type="SAM" id="SignalP"/>
    </source>
</evidence>
<dbReference type="OrthoDB" id="25984at2"/>